<gene>
    <name evidence="2" type="ORF">MUK42_34412</name>
</gene>
<feature type="compositionally biased region" description="Polar residues" evidence="1">
    <location>
        <begin position="763"/>
        <end position="777"/>
    </location>
</feature>
<protein>
    <submittedName>
        <fullName evidence="2">Uncharacterized protein</fullName>
    </submittedName>
</protein>
<feature type="compositionally biased region" description="Low complexity" evidence="1">
    <location>
        <begin position="70"/>
        <end position="84"/>
    </location>
</feature>
<feature type="compositionally biased region" description="Basic and acidic residues" evidence="1">
    <location>
        <begin position="995"/>
        <end position="1004"/>
    </location>
</feature>
<feature type="region of interest" description="Disordered" evidence="1">
    <location>
        <begin position="505"/>
        <end position="554"/>
    </location>
</feature>
<dbReference type="EMBL" id="CP097510">
    <property type="protein sequence ID" value="URE24211.1"/>
    <property type="molecule type" value="Genomic_DNA"/>
</dbReference>
<dbReference type="OrthoDB" id="540503at2759"/>
<feature type="compositionally biased region" description="Basic and acidic residues" evidence="1">
    <location>
        <begin position="820"/>
        <end position="833"/>
    </location>
</feature>
<feature type="region of interest" description="Disordered" evidence="1">
    <location>
        <begin position="1"/>
        <end position="167"/>
    </location>
</feature>
<evidence type="ECO:0000313" key="2">
    <source>
        <dbReference type="EMBL" id="URE24211.1"/>
    </source>
</evidence>
<accession>A0A9E7GZR9</accession>
<feature type="compositionally biased region" description="Polar residues" evidence="1">
    <location>
        <begin position="717"/>
        <end position="731"/>
    </location>
</feature>
<feature type="compositionally biased region" description="Polar residues" evidence="1">
    <location>
        <begin position="664"/>
        <end position="683"/>
    </location>
</feature>
<evidence type="ECO:0000313" key="3">
    <source>
        <dbReference type="Proteomes" id="UP001055439"/>
    </source>
</evidence>
<feature type="compositionally biased region" description="Pro residues" evidence="1">
    <location>
        <begin position="120"/>
        <end position="155"/>
    </location>
</feature>
<dbReference type="Proteomes" id="UP001055439">
    <property type="component" value="Chromosome 8"/>
</dbReference>
<keyword evidence="3" id="KW-1185">Reference proteome</keyword>
<feature type="compositionally biased region" description="Acidic residues" evidence="1">
    <location>
        <begin position="542"/>
        <end position="551"/>
    </location>
</feature>
<feature type="compositionally biased region" description="Polar residues" evidence="1">
    <location>
        <begin position="20"/>
        <end position="29"/>
    </location>
</feature>
<feature type="region of interest" description="Disordered" evidence="1">
    <location>
        <begin position="629"/>
        <end position="1005"/>
    </location>
</feature>
<feature type="compositionally biased region" description="Pro residues" evidence="1">
    <location>
        <begin position="95"/>
        <end position="106"/>
    </location>
</feature>
<sequence>MDSFQGRHFTGGGGGGDPYQQHQPLQQNPFPQPYHHPPQLTTNYSYPPPPPPHHHPHHYPSPPPPPPTIPSQHQPQQQQQQWVHPESHLQHHHPPLPPPYPQPMPPYAVQSTPPFHNQYPPHPPLPAPHHVPLPPHQHRLPSPPPPPTAYPPPPQQQWTGPSWAQHQGWEYPERNLSYNTEDDWATRAKAWAAAKSVTDNHQVHSQVMPVGRMEEHSYAYHDQIHAATGPPLDTQQSSLSQSINQQLPNYALDQQKQVNHSHGYASFSAPYVTDSHIHYNAGEEAVAPHKDHNSPARNFGSTSSIYEKEVPYSYSSVPGNRDAVNQLPLPVLSAQDGFIHPQAALTDASNKPLDFEPRPASEFEPHTKVSYGPADPTQTVGLMDRDATAMSVTAWTPTVPGVFPQVSLAQSVTQLEPPFAPQPSLGPHPSPIYGRLPGPNFRPGVPPTSAPFGLVTGTSLNQATMFPADASGVFNLSERPKKAAVPNWLREEIIKNKSVIASTFASHQSGSSHNSMGSEDDDKSYRKADQADKSVDSTKSTDDDEDDEDDAEAARSAAINREIKRVLTEVLLKVTDELFDEIATKVLNEDDLTAEVGENKELGNNKIPIPIVSEPKASAKVLTTIQENQENKGVDESTSLHSPGGDILGLASYASDEEDDAAGTQISKPSLVQSSNGRSSGNEPKNVENEIILNDGGEPVRGSHDGNGDRVDKHAPQKSNARNHVENSLSLDASIPDGKLHNHAREHKSLSGISSHDVAAKSGQASEFSSDDPNSPESKAKTIGKGGVRREYTSGNNKDGVSVGNENLIRDSKIVASSNKHPEGRNHNKESVKKGSTGTDKTDSKTSDSTDTGNRENKIKLKENINFKEISQERGITRGVNARDNRMGSLKDKKERDKEDTEGRKEKARNEKEGNSRRVTKDPRHSSRRSPSPNYRGRNSKENSSHGHGSISSDEPSEISKKRRLQSRSPSPTRSRTRGLGRRSDGCRDSGIARGMKDPHERTGKLVSGNKFRGLHIGSTLIAGILPILLKGGGQDLRHPFIEGDEHGSLVQEHRRRPNTVLMKYERSIRWVALDVPLLLARMCHLLSKAI</sequence>
<organism evidence="2 3">
    <name type="scientific">Musa troglodytarum</name>
    <name type="common">fe'i banana</name>
    <dbReference type="NCBI Taxonomy" id="320322"/>
    <lineage>
        <taxon>Eukaryota</taxon>
        <taxon>Viridiplantae</taxon>
        <taxon>Streptophyta</taxon>
        <taxon>Embryophyta</taxon>
        <taxon>Tracheophyta</taxon>
        <taxon>Spermatophyta</taxon>
        <taxon>Magnoliopsida</taxon>
        <taxon>Liliopsida</taxon>
        <taxon>Zingiberales</taxon>
        <taxon>Musaceae</taxon>
        <taxon>Musa</taxon>
    </lineage>
</organism>
<name>A0A9E7GZR9_9LILI</name>
<feature type="compositionally biased region" description="Polar residues" evidence="1">
    <location>
        <begin position="505"/>
        <end position="517"/>
    </location>
</feature>
<feature type="compositionally biased region" description="Basic and acidic residues" evidence="1">
    <location>
        <begin position="523"/>
        <end position="541"/>
    </location>
</feature>
<feature type="compositionally biased region" description="Basic and acidic residues" evidence="1">
    <location>
        <begin position="840"/>
        <end position="925"/>
    </location>
</feature>
<proteinExistence type="predicted"/>
<evidence type="ECO:0000256" key="1">
    <source>
        <dbReference type="SAM" id="MobiDB-lite"/>
    </source>
</evidence>
<feature type="compositionally biased region" description="Basic and acidic residues" evidence="1">
    <location>
        <begin position="701"/>
        <end position="715"/>
    </location>
</feature>
<feature type="compositionally biased region" description="Pro residues" evidence="1">
    <location>
        <begin position="59"/>
        <end position="69"/>
    </location>
</feature>
<reference evidence="2" key="1">
    <citation type="submission" date="2022-05" db="EMBL/GenBank/DDBJ databases">
        <title>The Musa troglodytarum L. genome provides insights into the mechanism of non-climacteric behaviour and enrichment of carotenoids.</title>
        <authorList>
            <person name="Wang J."/>
        </authorList>
    </citation>
    <scope>NUCLEOTIDE SEQUENCE</scope>
    <source>
        <tissue evidence="2">Leaf</tissue>
    </source>
</reference>
<dbReference type="AlphaFoldDB" id="A0A9E7GZR9"/>